<protein>
    <submittedName>
        <fullName evidence="3">RHS domain-containing protein</fullName>
    </submittedName>
</protein>
<evidence type="ECO:0000313" key="4">
    <source>
        <dbReference type="Proteomes" id="UP000516028"/>
    </source>
</evidence>
<reference evidence="3 4" key="1">
    <citation type="submission" date="2020-08" db="EMBL/GenBank/DDBJ databases">
        <title>Genome sequence of Diaphorobacter aerolatus KACC 16536T.</title>
        <authorList>
            <person name="Hyun D.-W."/>
            <person name="Bae J.-W."/>
        </authorList>
    </citation>
    <scope>NUCLEOTIDE SEQUENCE [LARGE SCALE GENOMIC DNA]</scope>
    <source>
        <strain evidence="3 4">KACC 16536</strain>
    </source>
</reference>
<dbReference type="KEGG" id="daer:H9K75_06390"/>
<organism evidence="3 4">
    <name type="scientific">Diaphorobacter aerolatus</name>
    <dbReference type="NCBI Taxonomy" id="1288495"/>
    <lineage>
        <taxon>Bacteria</taxon>
        <taxon>Pseudomonadati</taxon>
        <taxon>Pseudomonadota</taxon>
        <taxon>Betaproteobacteria</taxon>
        <taxon>Burkholderiales</taxon>
        <taxon>Comamonadaceae</taxon>
        <taxon>Diaphorobacter</taxon>
    </lineage>
</organism>
<gene>
    <name evidence="3" type="ORF">H9K75_06390</name>
</gene>
<feature type="region of interest" description="Disordered" evidence="1">
    <location>
        <begin position="83"/>
        <end position="104"/>
    </location>
</feature>
<dbReference type="NCBIfam" id="TIGR03696">
    <property type="entry name" value="Rhs_assc_core"/>
    <property type="match status" value="1"/>
</dbReference>
<evidence type="ECO:0000256" key="1">
    <source>
        <dbReference type="SAM" id="MobiDB-lite"/>
    </source>
</evidence>
<dbReference type="EMBL" id="CP060783">
    <property type="protein sequence ID" value="QNP49597.1"/>
    <property type="molecule type" value="Genomic_DNA"/>
</dbReference>
<evidence type="ECO:0000313" key="3">
    <source>
        <dbReference type="EMBL" id="QNP49597.1"/>
    </source>
</evidence>
<name>A0A7H0GMT1_9BURK</name>
<evidence type="ECO:0000259" key="2">
    <source>
        <dbReference type="Pfam" id="PF03527"/>
    </source>
</evidence>
<dbReference type="PANTHER" id="PTHR32305:SF15">
    <property type="entry name" value="PROTEIN RHSA-RELATED"/>
    <property type="match status" value="1"/>
</dbReference>
<dbReference type="InterPro" id="IPR050708">
    <property type="entry name" value="T6SS_VgrG/RHS"/>
</dbReference>
<dbReference type="GO" id="GO:0050482">
    <property type="term" value="P:arachidonate secretion"/>
    <property type="evidence" value="ECO:0007669"/>
    <property type="project" value="InterPro"/>
</dbReference>
<feature type="domain" description="RHS protein conserved region" evidence="2">
    <location>
        <begin position="378"/>
        <end position="414"/>
    </location>
</feature>
<dbReference type="GO" id="GO:0006644">
    <property type="term" value="P:phospholipid metabolic process"/>
    <property type="evidence" value="ECO:0007669"/>
    <property type="project" value="InterPro"/>
</dbReference>
<dbReference type="InterPro" id="IPR036444">
    <property type="entry name" value="PLipase_A2_dom_sf"/>
</dbReference>
<dbReference type="SUPFAM" id="SSF48619">
    <property type="entry name" value="Phospholipase A2, PLA2"/>
    <property type="match status" value="1"/>
</dbReference>
<dbReference type="NCBIfam" id="TIGR01643">
    <property type="entry name" value="YD_repeat_2x"/>
    <property type="match status" value="1"/>
</dbReference>
<dbReference type="InterPro" id="IPR022385">
    <property type="entry name" value="Rhs_assc_core"/>
</dbReference>
<dbReference type="Pfam" id="PF03527">
    <property type="entry name" value="RHS"/>
    <property type="match status" value="1"/>
</dbReference>
<accession>A0A7H0GMT1</accession>
<proteinExistence type="predicted"/>
<dbReference type="PANTHER" id="PTHR32305">
    <property type="match status" value="1"/>
</dbReference>
<dbReference type="InterPro" id="IPR031325">
    <property type="entry name" value="RHS_repeat"/>
</dbReference>
<dbReference type="Gene3D" id="2.180.10.10">
    <property type="entry name" value="RHS repeat-associated core"/>
    <property type="match status" value="1"/>
</dbReference>
<dbReference type="Gene3D" id="1.20.90.10">
    <property type="entry name" value="Phospholipase A2 domain"/>
    <property type="match status" value="1"/>
</dbReference>
<dbReference type="Pfam" id="PF05593">
    <property type="entry name" value="RHS_repeat"/>
    <property type="match status" value="1"/>
</dbReference>
<sequence>MLGALASRHYHYDSLGQMVGIQSPAGMSRFAYDAAGRLTGADTPQAGQQRWRFDPAGNRLPIAEPAGNPGAGDVITGALNETDRQRTQQRAGREATPVSREQMARSDYNALQGKPEQGGHLEDWAATAKWHGNRVGYYENSEDASSEGARIHYRYDSRGNRTESVQGMAGKARRKMELAYDKGNQLVQVVVHEKDDGEEEEGTQLTQRYRYDAFGRRLAKYSNAGNTGHASNLGHMGHKDAGEESGTTDYFGWDGDRLVHTERLNHGNARDINGQSQPEIVHTVYEPGSFTPLVQLRRAARAAPGMADDLIAHLPAGMARDALRAMLTDINATSALLNERIVGLGMAADAQSFINAQRQEFEETARSERQENAKSVEVRHYLCDHLGTPNALFSSEGQVEWAATLDAWGNVKDEYSPKRLYQPIRLPGQHEDDATGLYYNRYRYYESISGSYINQDLIKHKGGINFYIYPLNTLLFVDPLGLQAISVDNQSSVPSNPELRPDGQPWGAGCGDAKTDKYIPDSYFGEASFLGACSAHDRCYGTWQADKNQCDDKLRDDMKQACDEANAAGKIGLPAVCRFQASVYHFVLKDINKGQPAYDAAQEEAFWEIMSNK</sequence>
<dbReference type="PRINTS" id="PR00394">
    <property type="entry name" value="RHSPROTEIN"/>
</dbReference>
<keyword evidence="4" id="KW-1185">Reference proteome</keyword>
<dbReference type="GO" id="GO:0004623">
    <property type="term" value="F:phospholipase A2 activity"/>
    <property type="evidence" value="ECO:0007669"/>
    <property type="project" value="InterPro"/>
</dbReference>
<dbReference type="InterPro" id="IPR006530">
    <property type="entry name" value="YD"/>
</dbReference>
<dbReference type="InterPro" id="IPR001826">
    <property type="entry name" value="RHS"/>
</dbReference>
<dbReference type="Proteomes" id="UP000516028">
    <property type="component" value="Chromosome"/>
</dbReference>
<dbReference type="AlphaFoldDB" id="A0A7H0GMT1"/>